<evidence type="ECO:0000313" key="2">
    <source>
        <dbReference type="Proteomes" id="UP000253741"/>
    </source>
</evidence>
<proteinExistence type="predicted"/>
<dbReference type="Proteomes" id="UP000253741">
    <property type="component" value="Unassembled WGS sequence"/>
</dbReference>
<dbReference type="EMBL" id="QQNA01000203">
    <property type="protein sequence ID" value="RDG35688.1"/>
    <property type="molecule type" value="Genomic_DNA"/>
</dbReference>
<name>A0A370B1I0_9ACTN</name>
<comment type="caution">
    <text evidence="1">The sequence shown here is derived from an EMBL/GenBank/DDBJ whole genome shotgun (WGS) entry which is preliminary data.</text>
</comment>
<dbReference type="AlphaFoldDB" id="A0A370B1I0"/>
<dbReference type="OrthoDB" id="4299856at2"/>
<accession>A0A370B1I0</accession>
<keyword evidence="2" id="KW-1185">Reference proteome</keyword>
<evidence type="ECO:0000313" key="1">
    <source>
        <dbReference type="EMBL" id="RDG35688.1"/>
    </source>
</evidence>
<sequence length="75" mass="8239">MTAWDADAPVRVVMGDCFRCDRGGLQVGRVGELLGPYGETPLYACGACTERLVTMHQQSRETPVRPYIAARADPR</sequence>
<dbReference type="RefSeq" id="WP_147286114.1">
    <property type="nucleotide sequence ID" value="NZ_QQNA01000203.1"/>
</dbReference>
<protein>
    <submittedName>
        <fullName evidence="1">Uncharacterized protein</fullName>
    </submittedName>
</protein>
<reference evidence="1 2" key="1">
    <citation type="submission" date="2018-07" db="EMBL/GenBank/DDBJ databases">
        <title>Streptomyces species from bats.</title>
        <authorList>
            <person name="Dunlap C."/>
        </authorList>
    </citation>
    <scope>NUCLEOTIDE SEQUENCE [LARGE SCALE GENOMIC DNA]</scope>
    <source>
        <strain evidence="1 2">AC230</strain>
    </source>
</reference>
<gene>
    <name evidence="1" type="ORF">DVH02_23975</name>
</gene>
<organism evidence="1 2">
    <name type="scientific">Streptomyces corynorhini</name>
    <dbReference type="NCBI Taxonomy" id="2282652"/>
    <lineage>
        <taxon>Bacteria</taxon>
        <taxon>Bacillati</taxon>
        <taxon>Actinomycetota</taxon>
        <taxon>Actinomycetes</taxon>
        <taxon>Kitasatosporales</taxon>
        <taxon>Streptomycetaceae</taxon>
        <taxon>Streptomyces</taxon>
    </lineage>
</organism>